<dbReference type="HOGENOM" id="CLU_003703_13_1_1"/>
<feature type="region of interest" description="Disordered" evidence="1">
    <location>
        <begin position="66"/>
        <end position="93"/>
    </location>
</feature>
<dbReference type="InterPro" id="IPR012337">
    <property type="entry name" value="RNaseH-like_sf"/>
</dbReference>
<dbReference type="Proteomes" id="UP000027195">
    <property type="component" value="Unassembled WGS sequence"/>
</dbReference>
<dbReference type="GO" id="GO:0046983">
    <property type="term" value="F:protein dimerization activity"/>
    <property type="evidence" value="ECO:0007669"/>
    <property type="project" value="InterPro"/>
</dbReference>
<dbReference type="Pfam" id="PF05699">
    <property type="entry name" value="Dimer_Tnp_hAT"/>
    <property type="match status" value="1"/>
</dbReference>
<dbReference type="OrthoDB" id="2804062at2759"/>
<feature type="compositionally biased region" description="Acidic residues" evidence="1">
    <location>
        <begin position="74"/>
        <end position="93"/>
    </location>
</feature>
<evidence type="ECO:0000313" key="4">
    <source>
        <dbReference type="Proteomes" id="UP000027195"/>
    </source>
</evidence>
<evidence type="ECO:0000256" key="1">
    <source>
        <dbReference type="SAM" id="MobiDB-lite"/>
    </source>
</evidence>
<dbReference type="InterPro" id="IPR008906">
    <property type="entry name" value="HATC_C_dom"/>
</dbReference>
<feature type="region of interest" description="Disordered" evidence="1">
    <location>
        <begin position="818"/>
        <end position="838"/>
    </location>
</feature>
<dbReference type="SUPFAM" id="SSF53098">
    <property type="entry name" value="Ribonuclease H-like"/>
    <property type="match status" value="1"/>
</dbReference>
<reference evidence="4" key="1">
    <citation type="journal article" date="2014" name="Proc. Natl. Acad. Sci. U.S.A.">
        <title>Extensive sampling of basidiomycete genomes demonstrates inadequacy of the white-rot/brown-rot paradigm for wood decay fungi.</title>
        <authorList>
            <person name="Riley R."/>
            <person name="Salamov A.A."/>
            <person name="Brown D.W."/>
            <person name="Nagy L.G."/>
            <person name="Floudas D."/>
            <person name="Held B.W."/>
            <person name="Levasseur A."/>
            <person name="Lombard V."/>
            <person name="Morin E."/>
            <person name="Otillar R."/>
            <person name="Lindquist E.A."/>
            <person name="Sun H."/>
            <person name="LaButti K.M."/>
            <person name="Schmutz J."/>
            <person name="Jabbour D."/>
            <person name="Luo H."/>
            <person name="Baker S.E."/>
            <person name="Pisabarro A.G."/>
            <person name="Walton J.D."/>
            <person name="Blanchette R.A."/>
            <person name="Henrissat B."/>
            <person name="Martin F."/>
            <person name="Cullen D."/>
            <person name="Hibbett D.S."/>
            <person name="Grigoriev I.V."/>
        </authorList>
    </citation>
    <scope>NUCLEOTIDE SEQUENCE [LARGE SCALE GENOMIC DNA]</scope>
    <source>
        <strain evidence="4">FD-172 SS1</strain>
    </source>
</reference>
<evidence type="ECO:0000313" key="3">
    <source>
        <dbReference type="EMBL" id="KDQ09688.1"/>
    </source>
</evidence>
<dbReference type="InParanoid" id="A0A067M1P9"/>
<name>A0A067M1P9_BOTB1</name>
<dbReference type="Pfam" id="PF18758">
    <property type="entry name" value="KDZ"/>
    <property type="match status" value="1"/>
</dbReference>
<feature type="region of interest" description="Disordered" evidence="1">
    <location>
        <begin position="396"/>
        <end position="420"/>
    </location>
</feature>
<sequence length="838" mass="95043">MAIDYLSIPTTSVDVERAFSYGRQTVLVYRHSLSSESVRASIVFGDHCKEGLVNDDELIALLSEKAMRGKKPESEDEDGEGGSGEDSEDAAGMEVEDDEYTIEMLDFGIAFNLECAASAFNYYNTLMRYTYEDLQGEASNRYDNFRVVSRLWRELRAAMISGAAFGIQQKLPTHFSDNANRPGTEDCAQRYINDLELSIDGNFRLQLKKKKGEPTDFHLRDGLGYFRASEKYKEYIDSVLTTVDIQTSTCHGFKAGDILREGKFKDVIVSGLVSVVCARHGFFWPQGSVDLQKGERYANTDFALAGVLAKCTKIPGIRISYDIACQYSRNFEKRYAANFSDLAFLHDRIRWVVPKLHVFAHTEICQHIHSLNFMDGSGRTHGEVTEQNWSRLNKASTSTREMSSAHRHESLEDNMGGMNRGKMHAMPKTLKKSLKLAIRERDSHKAAFAKLTSATDPDLITKWDAMKREPYRLPKGKFYSVYWMDNSLIPTIDQAADQMTAELASALEERKPACGADRNEATFIQEGVDLQTLQSIDRDSIEAHMQAAAARAHLSERLTAWIKIFSDHMPQVSLKQATVGEAPEDYDIILPSAFPAEQRDTLGLTQLAGHELKMRLSQARDALLDLRVSIQRFSIAVDEKRGARSEKGQKATTRAENQIRRLQQDVQRAAKHYRSIYKLLLSLGLSPSDPRFQPLENADTSGSRRIWRELALRQGRIKVPWIWTAPVGFDTTSSLEWHREANRVQWHRAEANMLRWTEEVVKLKAEINRARTYYEFYADLWGNMTQSTPESRLDHGGNAFCRKQQSMYQRLARACNEAEVSEEKEGPEGVGDSILAKY</sequence>
<keyword evidence="4" id="KW-1185">Reference proteome</keyword>
<gene>
    <name evidence="3" type="ORF">BOTBODRAFT_190901</name>
</gene>
<protein>
    <recommendedName>
        <fullName evidence="2">HAT C-terminal dimerisation domain-containing protein</fullName>
    </recommendedName>
</protein>
<dbReference type="InterPro" id="IPR040521">
    <property type="entry name" value="KDZ"/>
</dbReference>
<dbReference type="EMBL" id="KL198075">
    <property type="protein sequence ID" value="KDQ09688.1"/>
    <property type="molecule type" value="Genomic_DNA"/>
</dbReference>
<dbReference type="PANTHER" id="PTHR33104">
    <property type="entry name" value="SI:DKEY-29D5.2"/>
    <property type="match status" value="1"/>
</dbReference>
<feature type="domain" description="HAT C-terminal dimerisation" evidence="2">
    <location>
        <begin position="1"/>
        <end position="42"/>
    </location>
</feature>
<proteinExistence type="predicted"/>
<dbReference type="AlphaFoldDB" id="A0A067M1P9"/>
<accession>A0A067M1P9</accession>
<evidence type="ECO:0000259" key="2">
    <source>
        <dbReference type="Pfam" id="PF05699"/>
    </source>
</evidence>
<dbReference type="PANTHER" id="PTHR33104:SF2">
    <property type="entry name" value="CXC3 LIKE CYSTEINE CLUSTER DOMAIN-CONTAINING PROTEIN"/>
    <property type="match status" value="1"/>
</dbReference>
<organism evidence="3 4">
    <name type="scientific">Botryobasidium botryosum (strain FD-172 SS1)</name>
    <dbReference type="NCBI Taxonomy" id="930990"/>
    <lineage>
        <taxon>Eukaryota</taxon>
        <taxon>Fungi</taxon>
        <taxon>Dikarya</taxon>
        <taxon>Basidiomycota</taxon>
        <taxon>Agaricomycotina</taxon>
        <taxon>Agaricomycetes</taxon>
        <taxon>Cantharellales</taxon>
        <taxon>Botryobasidiaceae</taxon>
        <taxon>Botryobasidium</taxon>
    </lineage>
</organism>